<proteinExistence type="predicted"/>
<evidence type="ECO:0000256" key="1">
    <source>
        <dbReference type="SAM" id="Phobius"/>
    </source>
</evidence>
<organism evidence="2 3">
    <name type="scientific">Steinernema carpocapsae</name>
    <name type="common">Entomopathogenic nematode</name>
    <dbReference type="NCBI Taxonomy" id="34508"/>
    <lineage>
        <taxon>Eukaryota</taxon>
        <taxon>Metazoa</taxon>
        <taxon>Ecdysozoa</taxon>
        <taxon>Nematoda</taxon>
        <taxon>Chromadorea</taxon>
        <taxon>Rhabditida</taxon>
        <taxon>Tylenchina</taxon>
        <taxon>Panagrolaimomorpha</taxon>
        <taxon>Strongyloidoidea</taxon>
        <taxon>Steinernematidae</taxon>
        <taxon>Steinernema</taxon>
    </lineage>
</organism>
<keyword evidence="1" id="KW-1133">Transmembrane helix</keyword>
<name>A0A4U5M8E1_STECR</name>
<evidence type="ECO:0000313" key="2">
    <source>
        <dbReference type="EMBL" id="TKR64883.1"/>
    </source>
</evidence>
<keyword evidence="3" id="KW-1185">Reference proteome</keyword>
<comment type="caution">
    <text evidence="2">The sequence shown here is derived from an EMBL/GenBank/DDBJ whole genome shotgun (WGS) entry which is preliminary data.</text>
</comment>
<feature type="transmembrane region" description="Helical" evidence="1">
    <location>
        <begin position="84"/>
        <end position="109"/>
    </location>
</feature>
<evidence type="ECO:0000313" key="3">
    <source>
        <dbReference type="Proteomes" id="UP000298663"/>
    </source>
</evidence>
<keyword evidence="1" id="KW-0812">Transmembrane</keyword>
<sequence length="168" mass="18371">MCSLLKLGVKAMTFVAALVSLLLTLSGLAIFHRWNLSYLTEKPWELTESTLFCITVSTYGFLFLGVCASASAICGLFKKQSEQVLAFSIYLALVILFALFGVWLCASLHNYASAEPTMPANVREQLIKAAHNFGTVFISTAVLGSFASLASIVTEQILQKEAEEDHYC</sequence>
<feature type="transmembrane region" description="Helical" evidence="1">
    <location>
        <begin position="54"/>
        <end position="77"/>
    </location>
</feature>
<gene>
    <name evidence="2" type="ORF">L596_025360</name>
</gene>
<keyword evidence="1" id="KW-0472">Membrane</keyword>
<dbReference type="EMBL" id="AZBU02000009">
    <property type="protein sequence ID" value="TKR64883.1"/>
    <property type="molecule type" value="Genomic_DNA"/>
</dbReference>
<reference evidence="2 3" key="1">
    <citation type="journal article" date="2015" name="Genome Biol.">
        <title>Comparative genomics of Steinernema reveals deeply conserved gene regulatory networks.</title>
        <authorList>
            <person name="Dillman A.R."/>
            <person name="Macchietto M."/>
            <person name="Porter C.F."/>
            <person name="Rogers A."/>
            <person name="Williams B."/>
            <person name="Antoshechkin I."/>
            <person name="Lee M.M."/>
            <person name="Goodwin Z."/>
            <person name="Lu X."/>
            <person name="Lewis E.E."/>
            <person name="Goodrich-Blair H."/>
            <person name="Stock S.P."/>
            <person name="Adams B.J."/>
            <person name="Sternberg P.W."/>
            <person name="Mortazavi A."/>
        </authorList>
    </citation>
    <scope>NUCLEOTIDE SEQUENCE [LARGE SCALE GENOMIC DNA]</scope>
    <source>
        <strain evidence="2 3">ALL</strain>
    </source>
</reference>
<reference evidence="2 3" key="2">
    <citation type="journal article" date="2019" name="G3 (Bethesda)">
        <title>Hybrid Assembly of the Genome of the Entomopathogenic Nematode Steinernema carpocapsae Identifies the X-Chromosome.</title>
        <authorList>
            <person name="Serra L."/>
            <person name="Macchietto M."/>
            <person name="Macias-Munoz A."/>
            <person name="McGill C.J."/>
            <person name="Rodriguez I.M."/>
            <person name="Rodriguez B."/>
            <person name="Murad R."/>
            <person name="Mortazavi A."/>
        </authorList>
    </citation>
    <scope>NUCLEOTIDE SEQUENCE [LARGE SCALE GENOMIC DNA]</scope>
    <source>
        <strain evidence="2 3">ALL</strain>
    </source>
</reference>
<feature type="transmembrane region" description="Helical" evidence="1">
    <location>
        <begin position="12"/>
        <end position="34"/>
    </location>
</feature>
<protein>
    <submittedName>
        <fullName evidence="2">Uncharacterized protein</fullName>
    </submittedName>
</protein>
<accession>A0A4U5M8E1</accession>
<dbReference type="AlphaFoldDB" id="A0A4U5M8E1"/>
<dbReference type="Proteomes" id="UP000298663">
    <property type="component" value="Unassembled WGS sequence"/>
</dbReference>
<feature type="transmembrane region" description="Helical" evidence="1">
    <location>
        <begin position="129"/>
        <end position="153"/>
    </location>
</feature>